<evidence type="ECO:0000256" key="2">
    <source>
        <dbReference type="PROSITE-ProRule" id="PRU00335"/>
    </source>
</evidence>
<dbReference type="HOGENOM" id="CLU_2464024_0_0_9"/>
<gene>
    <name evidence="4" type="ORF">Desgi_3446</name>
</gene>
<sequence length="88" mass="10291">MPKETFLRLRDEKQERILRAAIHEFVENGFDRAKIGDITQNAKVATGSIYQYFEDKKELFVYCAQWGLEVLIKKLNECSIRVLARIIA</sequence>
<dbReference type="PANTHER" id="PTHR43479">
    <property type="entry name" value="ACREF/ENVCD OPERON REPRESSOR-RELATED"/>
    <property type="match status" value="1"/>
</dbReference>
<dbReference type="InterPro" id="IPR001647">
    <property type="entry name" value="HTH_TetR"/>
</dbReference>
<name>R4KT59_9FIRM</name>
<evidence type="ECO:0000256" key="1">
    <source>
        <dbReference type="ARBA" id="ARBA00023125"/>
    </source>
</evidence>
<dbReference type="STRING" id="767817.Desgi_3446"/>
<feature type="DNA-binding region" description="H-T-H motif" evidence="2">
    <location>
        <begin position="34"/>
        <end position="53"/>
    </location>
</feature>
<feature type="domain" description="HTH tetR-type" evidence="3">
    <location>
        <begin position="11"/>
        <end position="71"/>
    </location>
</feature>
<dbReference type="RefSeq" id="WP_006524598.1">
    <property type="nucleotide sequence ID" value="NC_021184.1"/>
</dbReference>
<proteinExistence type="predicted"/>
<dbReference type="GO" id="GO:0003677">
    <property type="term" value="F:DNA binding"/>
    <property type="evidence" value="ECO:0007669"/>
    <property type="project" value="UniProtKB-UniRule"/>
</dbReference>
<keyword evidence="5" id="KW-1185">Reference proteome</keyword>
<protein>
    <submittedName>
        <fullName evidence="4">Transcriptional regulator</fullName>
    </submittedName>
</protein>
<organism evidence="4 5">
    <name type="scientific">Desulfoscipio gibsoniae DSM 7213</name>
    <dbReference type="NCBI Taxonomy" id="767817"/>
    <lineage>
        <taxon>Bacteria</taxon>
        <taxon>Bacillati</taxon>
        <taxon>Bacillota</taxon>
        <taxon>Clostridia</taxon>
        <taxon>Eubacteriales</taxon>
        <taxon>Desulfallaceae</taxon>
        <taxon>Desulfoscipio</taxon>
    </lineage>
</organism>
<keyword evidence="1 2" id="KW-0238">DNA-binding</keyword>
<dbReference type="Proteomes" id="UP000013520">
    <property type="component" value="Chromosome"/>
</dbReference>
<dbReference type="InterPro" id="IPR050624">
    <property type="entry name" value="HTH-type_Tx_Regulator"/>
</dbReference>
<accession>R4KT59</accession>
<dbReference type="PRINTS" id="PR00455">
    <property type="entry name" value="HTHTETR"/>
</dbReference>
<dbReference type="Pfam" id="PF00440">
    <property type="entry name" value="TetR_N"/>
    <property type="match status" value="1"/>
</dbReference>
<evidence type="ECO:0000313" key="4">
    <source>
        <dbReference type="EMBL" id="AGL02786.1"/>
    </source>
</evidence>
<reference evidence="4 5" key="1">
    <citation type="submission" date="2012-01" db="EMBL/GenBank/DDBJ databases">
        <title>Complete sequence of Desulfotomaculum gibsoniae DSM 7213.</title>
        <authorList>
            <consortium name="US DOE Joint Genome Institute"/>
            <person name="Lucas S."/>
            <person name="Han J."/>
            <person name="Lapidus A."/>
            <person name="Cheng J.-F."/>
            <person name="Goodwin L."/>
            <person name="Pitluck S."/>
            <person name="Peters L."/>
            <person name="Ovchinnikova G."/>
            <person name="Teshima H."/>
            <person name="Detter J.C."/>
            <person name="Han C."/>
            <person name="Tapia R."/>
            <person name="Land M."/>
            <person name="Hauser L."/>
            <person name="Kyrpides N."/>
            <person name="Ivanova N."/>
            <person name="Pagani I."/>
            <person name="Parshina S."/>
            <person name="Plugge C."/>
            <person name="Muyzer G."/>
            <person name="Kuever J."/>
            <person name="Ivanova A."/>
            <person name="Nazina T."/>
            <person name="Klenk H.-P."/>
            <person name="Brambilla E."/>
            <person name="Spring S."/>
            <person name="Stams A.F."/>
            <person name="Woyke T."/>
        </authorList>
    </citation>
    <scope>NUCLEOTIDE SEQUENCE [LARGE SCALE GENOMIC DNA]</scope>
    <source>
        <strain evidence="4 5">DSM 7213</strain>
    </source>
</reference>
<dbReference type="eggNOG" id="COG1309">
    <property type="taxonomic scope" value="Bacteria"/>
</dbReference>
<dbReference type="PANTHER" id="PTHR43479:SF11">
    <property type="entry name" value="ACREF_ENVCD OPERON REPRESSOR-RELATED"/>
    <property type="match status" value="1"/>
</dbReference>
<dbReference type="Gene3D" id="1.10.357.10">
    <property type="entry name" value="Tetracycline Repressor, domain 2"/>
    <property type="match status" value="1"/>
</dbReference>
<evidence type="ECO:0000313" key="5">
    <source>
        <dbReference type="Proteomes" id="UP000013520"/>
    </source>
</evidence>
<evidence type="ECO:0000259" key="3">
    <source>
        <dbReference type="PROSITE" id="PS50977"/>
    </source>
</evidence>
<dbReference type="EMBL" id="CP003273">
    <property type="protein sequence ID" value="AGL02786.1"/>
    <property type="molecule type" value="Genomic_DNA"/>
</dbReference>
<dbReference type="KEGG" id="dgi:Desgi_3446"/>
<dbReference type="AlphaFoldDB" id="R4KT59"/>
<dbReference type="OrthoDB" id="9812484at2"/>
<dbReference type="PROSITE" id="PS50977">
    <property type="entry name" value="HTH_TETR_2"/>
    <property type="match status" value="1"/>
</dbReference>
<dbReference type="InterPro" id="IPR009057">
    <property type="entry name" value="Homeodomain-like_sf"/>
</dbReference>
<dbReference type="SUPFAM" id="SSF46689">
    <property type="entry name" value="Homeodomain-like"/>
    <property type="match status" value="1"/>
</dbReference>